<dbReference type="RefSeq" id="WP_034958464.1">
    <property type="nucleotide sequence ID" value="NZ_JMIW01000001.1"/>
</dbReference>
<dbReference type="GO" id="GO:0005412">
    <property type="term" value="F:D-glucose:sodium symporter activity"/>
    <property type="evidence" value="ECO:0007669"/>
    <property type="project" value="TreeGrafter"/>
</dbReference>
<feature type="transmembrane region" description="Helical" evidence="9">
    <location>
        <begin position="338"/>
        <end position="364"/>
    </location>
</feature>
<feature type="transmembrane region" description="Helical" evidence="9">
    <location>
        <begin position="385"/>
        <end position="403"/>
    </location>
</feature>
<dbReference type="GO" id="GO:0005886">
    <property type="term" value="C:plasma membrane"/>
    <property type="evidence" value="ECO:0007669"/>
    <property type="project" value="TreeGrafter"/>
</dbReference>
<dbReference type="STRING" id="1044.EH31_05290"/>
<feature type="transmembrane region" description="Helical" evidence="9">
    <location>
        <begin position="281"/>
        <end position="306"/>
    </location>
</feature>
<dbReference type="eggNOG" id="COG4146">
    <property type="taxonomic scope" value="Bacteria"/>
</dbReference>
<feature type="transmembrane region" description="Helical" evidence="9">
    <location>
        <begin position="73"/>
        <end position="102"/>
    </location>
</feature>
<evidence type="ECO:0000256" key="5">
    <source>
        <dbReference type="ARBA" id="ARBA00022989"/>
    </source>
</evidence>
<name>A0A074MF65_ERYLO</name>
<dbReference type="CDD" id="cd10325">
    <property type="entry name" value="SLC5sbd_vSGLT"/>
    <property type="match status" value="1"/>
</dbReference>
<gene>
    <name evidence="10" type="ORF">EH31_05290</name>
</gene>
<evidence type="ECO:0000256" key="7">
    <source>
        <dbReference type="ARBA" id="ARBA00023201"/>
    </source>
</evidence>
<dbReference type="PROSITE" id="PS50283">
    <property type="entry name" value="NA_SOLUT_SYMP_3"/>
    <property type="match status" value="1"/>
</dbReference>
<keyword evidence="7" id="KW-0739">Sodium transport</keyword>
<feature type="transmembrane region" description="Helical" evidence="9">
    <location>
        <begin position="6"/>
        <end position="25"/>
    </location>
</feature>
<evidence type="ECO:0000256" key="3">
    <source>
        <dbReference type="ARBA" id="ARBA00022692"/>
    </source>
</evidence>
<sequence>MTLETIDIVIIVGYAIALLGIALFVSREPAGHDKNTEDYFLAGRALPWWAIGASLIASNISAEQIIGQSGQGFAVGVAIAAYEWQAAIVLIIVAKYFLPIFLKRKIYTMPQFLEQRYGDGVKNLMSVFWVALYTAVNLTTVLWLGGLAVQSLTGWGIMYCMMSLAGFAALYSLYGGLKAVALTDIIQVVILVLGGLAITWFALDALPADGAIAGFGYLMGEMPGHFEMILEPDHPAYNDLPGIWTLLGGLWVLHFSYWGFNQYIIQRALGAENLGEAQKGLAFAAFLKILVPFIVVVPGIAAVILAQQGVLDGAALAEKSDRTYGELMAFAPAGLRGLVFAALIAAVVSSLASMMNSISTIFTMDIYKAARPDQGDHHYVTVGRIAAFSAMAVALVLARPFIGGFESGFQTVQEYTGFIAPGIVVVFLLGFFDKKANAMGAFTALIGSLVVNIALKFGMPDVPFIIRIWFVFLGALVAAAVVSRATAAPDEERTVKLSDIAFATSTLFNTLAAMTVAMLVGLYVWLW</sequence>
<feature type="transmembrane region" description="Helical" evidence="9">
    <location>
        <begin position="242"/>
        <end position="260"/>
    </location>
</feature>
<keyword evidence="4" id="KW-0813">Transport</keyword>
<evidence type="ECO:0000256" key="2">
    <source>
        <dbReference type="ARBA" id="ARBA00006434"/>
    </source>
</evidence>
<dbReference type="PANTHER" id="PTHR11819:SF195">
    <property type="entry name" value="SODIUM_GLUCOSE COTRANSPORTER 4"/>
    <property type="match status" value="1"/>
</dbReference>
<evidence type="ECO:0000256" key="4">
    <source>
        <dbReference type="ARBA" id="ARBA00022847"/>
    </source>
</evidence>
<keyword evidence="4" id="KW-0769">Symport</keyword>
<comment type="caution">
    <text evidence="10">The sequence shown here is derived from an EMBL/GenBank/DDBJ whole genome shotgun (WGS) entry which is preliminary data.</text>
</comment>
<keyword evidence="7" id="KW-0915">Sodium</keyword>
<proteinExistence type="inferred from homology"/>
<accession>A0A074MF65</accession>
<feature type="transmembrane region" description="Helical" evidence="9">
    <location>
        <begin position="464"/>
        <end position="485"/>
    </location>
</feature>
<dbReference type="AlphaFoldDB" id="A0A074MF65"/>
<protein>
    <submittedName>
        <fullName evidence="10">Sodium transporter</fullName>
    </submittedName>
</protein>
<dbReference type="EMBL" id="JMIW01000001">
    <property type="protein sequence ID" value="KEO92084.1"/>
    <property type="molecule type" value="Genomic_DNA"/>
</dbReference>
<evidence type="ECO:0000256" key="6">
    <source>
        <dbReference type="ARBA" id="ARBA00023136"/>
    </source>
</evidence>
<dbReference type="PANTHER" id="PTHR11819">
    <property type="entry name" value="SOLUTE CARRIER FAMILY 5"/>
    <property type="match status" value="1"/>
</dbReference>
<feature type="transmembrane region" description="Helical" evidence="9">
    <location>
        <begin position="439"/>
        <end position="458"/>
    </location>
</feature>
<reference evidence="10 11" key="1">
    <citation type="submission" date="2014-04" db="EMBL/GenBank/DDBJ databases">
        <title>A comprehensive comparison of genomes of Erythrobacter spp. strains.</title>
        <authorList>
            <person name="Zheng Q."/>
        </authorList>
    </citation>
    <scope>NUCLEOTIDE SEQUENCE [LARGE SCALE GENOMIC DNA]</scope>
    <source>
        <strain evidence="10 11">DSM 6997</strain>
    </source>
</reference>
<dbReference type="InterPro" id="IPR001734">
    <property type="entry name" value="Na/solute_symporter"/>
</dbReference>
<feature type="transmembrane region" description="Helical" evidence="9">
    <location>
        <begin position="123"/>
        <end position="146"/>
    </location>
</feature>
<dbReference type="InterPro" id="IPR018212">
    <property type="entry name" value="Na/solute_symporter_CS"/>
</dbReference>
<evidence type="ECO:0000313" key="11">
    <source>
        <dbReference type="Proteomes" id="UP000027647"/>
    </source>
</evidence>
<feature type="transmembrane region" description="Helical" evidence="9">
    <location>
        <begin position="506"/>
        <end position="526"/>
    </location>
</feature>
<keyword evidence="6 9" id="KW-0472">Membrane</keyword>
<evidence type="ECO:0000256" key="9">
    <source>
        <dbReference type="SAM" id="Phobius"/>
    </source>
</evidence>
<keyword evidence="3 9" id="KW-0812">Transmembrane</keyword>
<evidence type="ECO:0000256" key="1">
    <source>
        <dbReference type="ARBA" id="ARBA00004141"/>
    </source>
</evidence>
<evidence type="ECO:0000256" key="8">
    <source>
        <dbReference type="RuleBase" id="RU362091"/>
    </source>
</evidence>
<evidence type="ECO:0000313" key="10">
    <source>
        <dbReference type="EMBL" id="KEO92084.1"/>
    </source>
</evidence>
<keyword evidence="11" id="KW-1185">Reference proteome</keyword>
<feature type="transmembrane region" description="Helical" evidence="9">
    <location>
        <begin position="185"/>
        <end position="203"/>
    </location>
</feature>
<feature type="transmembrane region" description="Helical" evidence="9">
    <location>
        <begin position="152"/>
        <end position="173"/>
    </location>
</feature>
<comment type="similarity">
    <text evidence="2 8">Belongs to the sodium:solute symporter (SSF) (TC 2.A.21) family.</text>
</comment>
<dbReference type="Pfam" id="PF00474">
    <property type="entry name" value="SSF"/>
    <property type="match status" value="1"/>
</dbReference>
<dbReference type="OrthoDB" id="9814523at2"/>
<dbReference type="InterPro" id="IPR038377">
    <property type="entry name" value="Na/Glc_symporter_sf"/>
</dbReference>
<organism evidence="10 11">
    <name type="scientific">Erythrobacter longus</name>
    <dbReference type="NCBI Taxonomy" id="1044"/>
    <lineage>
        <taxon>Bacteria</taxon>
        <taxon>Pseudomonadati</taxon>
        <taxon>Pseudomonadota</taxon>
        <taxon>Alphaproteobacteria</taxon>
        <taxon>Sphingomonadales</taxon>
        <taxon>Erythrobacteraceae</taxon>
        <taxon>Erythrobacter/Porphyrobacter group</taxon>
        <taxon>Erythrobacter</taxon>
    </lineage>
</organism>
<comment type="subcellular location">
    <subcellularLocation>
        <location evidence="1">Membrane</location>
        <topology evidence="1">Multi-pass membrane protein</topology>
    </subcellularLocation>
</comment>
<feature type="transmembrane region" description="Helical" evidence="9">
    <location>
        <begin position="46"/>
        <end position="67"/>
    </location>
</feature>
<keyword evidence="5 9" id="KW-1133">Transmembrane helix</keyword>
<keyword evidence="7" id="KW-0406">Ion transport</keyword>
<dbReference type="PROSITE" id="PS00456">
    <property type="entry name" value="NA_SOLUT_SYMP_1"/>
    <property type="match status" value="1"/>
</dbReference>
<dbReference type="Proteomes" id="UP000027647">
    <property type="component" value="Unassembled WGS sequence"/>
</dbReference>
<dbReference type="Gene3D" id="1.20.1730.10">
    <property type="entry name" value="Sodium/glucose cotransporter"/>
    <property type="match status" value="1"/>
</dbReference>
<feature type="transmembrane region" description="Helical" evidence="9">
    <location>
        <begin position="415"/>
        <end position="432"/>
    </location>
</feature>
<dbReference type="NCBIfam" id="TIGR00813">
    <property type="entry name" value="sss"/>
    <property type="match status" value="1"/>
</dbReference>